<keyword evidence="3" id="KW-1185">Reference proteome</keyword>
<keyword evidence="1" id="KW-1133">Transmembrane helix</keyword>
<protein>
    <submittedName>
        <fullName evidence="2">Integral membrane protein TIGR01906</fullName>
    </submittedName>
</protein>
<dbReference type="Proteomes" id="UP000183975">
    <property type="component" value="Unassembled WGS sequence"/>
</dbReference>
<dbReference type="EMBL" id="FRAH01000061">
    <property type="protein sequence ID" value="SHL03206.1"/>
    <property type="molecule type" value="Genomic_DNA"/>
</dbReference>
<dbReference type="Pfam" id="PF07314">
    <property type="entry name" value="Lit"/>
    <property type="match status" value="1"/>
</dbReference>
<feature type="transmembrane region" description="Helical" evidence="1">
    <location>
        <begin position="133"/>
        <end position="156"/>
    </location>
</feature>
<dbReference type="NCBIfam" id="TIGR01906">
    <property type="entry name" value="integ_TIGR01906"/>
    <property type="match status" value="1"/>
</dbReference>
<feature type="transmembrane region" description="Helical" evidence="1">
    <location>
        <begin position="199"/>
        <end position="223"/>
    </location>
</feature>
<keyword evidence="1" id="KW-0812">Transmembrane</keyword>
<dbReference type="OrthoDB" id="9813051at2"/>
<dbReference type="InterPro" id="IPR010178">
    <property type="entry name" value="Lit"/>
</dbReference>
<evidence type="ECO:0000313" key="3">
    <source>
        <dbReference type="Proteomes" id="UP000183975"/>
    </source>
</evidence>
<sequence length="239" mass="27696">MKKFGWRFLGFVASLALMPAILLTCVQWRVSSMDYFREEYAKYDVLERVDMEMDDLLYLTEEMMAYLYDKREELQVTVPIGGEELPFFSEKEIRHMVDVKNLFSAGMDIRNGCLVFTLAAVIVMFAKKKGRTFLRTLQAGIGVFFAACGLLVALMLTDFNKYFTQFHLIFFDNDDWILDERVDRLINIVPEGFFSDTAFWIGGVFLGVCLLLFVGAEIILRLWGRKYLTEEKNGSVEIH</sequence>
<keyword evidence="1" id="KW-0472">Membrane</keyword>
<accession>A0A1M6XB81</accession>
<evidence type="ECO:0000313" key="2">
    <source>
        <dbReference type="EMBL" id="SHL03206.1"/>
    </source>
</evidence>
<reference evidence="2 3" key="1">
    <citation type="submission" date="2016-11" db="EMBL/GenBank/DDBJ databases">
        <authorList>
            <person name="Jaros S."/>
            <person name="Januszkiewicz K."/>
            <person name="Wedrychowicz H."/>
        </authorList>
    </citation>
    <scope>NUCLEOTIDE SEQUENCE [LARGE SCALE GENOMIC DNA]</scope>
    <source>
        <strain evidence="2 3">DSM 14214</strain>
    </source>
</reference>
<dbReference type="RefSeq" id="WP_084730711.1">
    <property type="nucleotide sequence ID" value="NZ_FRAH01000061.1"/>
</dbReference>
<name>A0A1M6XB81_9FIRM</name>
<organism evidence="2 3">
    <name type="scientific">Anaerotignum lactatifermentans DSM 14214</name>
    <dbReference type="NCBI Taxonomy" id="1121323"/>
    <lineage>
        <taxon>Bacteria</taxon>
        <taxon>Bacillati</taxon>
        <taxon>Bacillota</taxon>
        <taxon>Clostridia</taxon>
        <taxon>Lachnospirales</taxon>
        <taxon>Anaerotignaceae</taxon>
        <taxon>Anaerotignum</taxon>
    </lineage>
</organism>
<evidence type="ECO:0000256" key="1">
    <source>
        <dbReference type="SAM" id="Phobius"/>
    </source>
</evidence>
<proteinExistence type="predicted"/>
<dbReference type="AlphaFoldDB" id="A0A1M6XB81"/>
<gene>
    <name evidence="2" type="ORF">SAMN02745138_02758</name>
</gene>